<dbReference type="InterPro" id="IPR036388">
    <property type="entry name" value="WH-like_DNA-bd_sf"/>
</dbReference>
<sequence length="190" mass="19650">PYPLLRQTPAPPQPLAKRRSTLHPSTMQMVIEALQAKDSKKGASATAIKKFILAKYPTVDPIRLKYWLKVALNKGLSRGDLVRPPNSTATGAAGSFKAPGKGCSGPSMALAAESAGGDSDDNPAGARAKQPRKTPVGKSKGKAPKGAQPEAPKVKGGEGKVRKPRVQPGAGEGEASLRKAVPPPAGRKAP</sequence>
<dbReference type="GO" id="GO:0030527">
    <property type="term" value="F:structural constituent of chromatin"/>
    <property type="evidence" value="ECO:0007669"/>
    <property type="project" value="InterPro"/>
</dbReference>
<dbReference type="InterPro" id="IPR036390">
    <property type="entry name" value="WH_DNA-bd_sf"/>
</dbReference>
<dbReference type="GO" id="GO:0000786">
    <property type="term" value="C:nucleosome"/>
    <property type="evidence" value="ECO:0007669"/>
    <property type="project" value="InterPro"/>
</dbReference>
<dbReference type="InterPro" id="IPR005818">
    <property type="entry name" value="Histone_H1/H5_H15"/>
</dbReference>
<feature type="region of interest" description="Disordered" evidence="7">
    <location>
        <begin position="77"/>
        <end position="190"/>
    </location>
</feature>
<dbReference type="GO" id="GO:0003690">
    <property type="term" value="F:double-stranded DNA binding"/>
    <property type="evidence" value="ECO:0007669"/>
    <property type="project" value="TreeGrafter"/>
</dbReference>
<accession>A0A672V7R5</accession>
<dbReference type="PANTHER" id="PTHR11467">
    <property type="entry name" value="HISTONE H1"/>
    <property type="match status" value="1"/>
</dbReference>
<evidence type="ECO:0000313" key="9">
    <source>
        <dbReference type="Ensembl" id="ENSSHBP00005022622.1"/>
    </source>
</evidence>
<dbReference type="FunFam" id="1.10.10.10:FF:000393">
    <property type="entry name" value="Oocyte-specific H1 histone"/>
    <property type="match status" value="1"/>
</dbReference>
<dbReference type="AlphaFoldDB" id="A0A672V7R5"/>
<dbReference type="CDD" id="cd00073">
    <property type="entry name" value="H15"/>
    <property type="match status" value="1"/>
</dbReference>
<evidence type="ECO:0000256" key="3">
    <source>
        <dbReference type="ARBA" id="ARBA00022454"/>
    </source>
</evidence>
<dbReference type="GO" id="GO:0030261">
    <property type="term" value="P:chromosome condensation"/>
    <property type="evidence" value="ECO:0007669"/>
    <property type="project" value="TreeGrafter"/>
</dbReference>
<organism evidence="9 10">
    <name type="scientific">Strigops habroptila</name>
    <name type="common">Kakapo</name>
    <dbReference type="NCBI Taxonomy" id="2489341"/>
    <lineage>
        <taxon>Eukaryota</taxon>
        <taxon>Metazoa</taxon>
        <taxon>Chordata</taxon>
        <taxon>Craniata</taxon>
        <taxon>Vertebrata</taxon>
        <taxon>Euteleostomi</taxon>
        <taxon>Archelosauria</taxon>
        <taxon>Archosauria</taxon>
        <taxon>Dinosauria</taxon>
        <taxon>Saurischia</taxon>
        <taxon>Theropoda</taxon>
        <taxon>Coelurosauria</taxon>
        <taxon>Aves</taxon>
        <taxon>Neognathae</taxon>
        <taxon>Neoaves</taxon>
        <taxon>Telluraves</taxon>
        <taxon>Australaves</taxon>
        <taxon>Psittaciformes</taxon>
        <taxon>Psittacidae</taxon>
        <taxon>Strigops</taxon>
    </lineage>
</organism>
<feature type="compositionally biased region" description="Pro residues" evidence="7">
    <location>
        <begin position="1"/>
        <end position="14"/>
    </location>
</feature>
<dbReference type="PRINTS" id="PR00624">
    <property type="entry name" value="HISTONEH5"/>
</dbReference>
<evidence type="ECO:0000256" key="5">
    <source>
        <dbReference type="ARBA" id="ARBA00023242"/>
    </source>
</evidence>
<feature type="region of interest" description="Disordered" evidence="7">
    <location>
        <begin position="1"/>
        <end position="21"/>
    </location>
</feature>
<evidence type="ECO:0000313" key="10">
    <source>
        <dbReference type="Proteomes" id="UP000472266"/>
    </source>
</evidence>
<dbReference type="InParanoid" id="A0A672V7R5"/>
<reference evidence="9" key="3">
    <citation type="submission" date="2025-09" db="UniProtKB">
        <authorList>
            <consortium name="Ensembl"/>
        </authorList>
    </citation>
    <scope>IDENTIFICATION</scope>
</reference>
<feature type="compositionally biased region" description="Pro residues" evidence="7">
    <location>
        <begin position="181"/>
        <end position="190"/>
    </location>
</feature>
<dbReference type="PANTHER" id="PTHR11467:SF42">
    <property type="entry name" value="HISTONE H1.8"/>
    <property type="match status" value="1"/>
</dbReference>
<dbReference type="Gene3D" id="1.10.10.10">
    <property type="entry name" value="Winged helix-like DNA-binding domain superfamily/Winged helix DNA-binding domain"/>
    <property type="match status" value="1"/>
</dbReference>
<dbReference type="Proteomes" id="UP000472266">
    <property type="component" value="Chromosome 12"/>
</dbReference>
<keyword evidence="5 6" id="KW-0539">Nucleus</keyword>
<keyword evidence="10" id="KW-1185">Reference proteome</keyword>
<reference evidence="9 10" key="1">
    <citation type="submission" date="2019-11" db="EMBL/GenBank/DDBJ databases">
        <title>Strigops habroptila (kakapo) genome, bStrHab1, primary haplotype, v2.</title>
        <authorList>
            <person name="Jarvis E.D."/>
            <person name="Howard J."/>
            <person name="Rhie A."/>
            <person name="Phillippy A."/>
            <person name="Korlach J."/>
            <person name="Digby A."/>
            <person name="Iorns D."/>
            <person name="Eason D."/>
            <person name="Robertson B."/>
            <person name="Raemaekers T."/>
            <person name="Howe K."/>
            <person name="Lewin H."/>
            <person name="Damas J."/>
            <person name="Hastie A."/>
            <person name="Tracey A."/>
            <person name="Chow W."/>
            <person name="Fedrigo O."/>
        </authorList>
    </citation>
    <scope>NUCLEOTIDE SEQUENCE [LARGE SCALE GENOMIC DNA]</scope>
</reference>
<dbReference type="SMART" id="SM00526">
    <property type="entry name" value="H15"/>
    <property type="match status" value="1"/>
</dbReference>
<evidence type="ECO:0000259" key="8">
    <source>
        <dbReference type="PROSITE" id="PS51504"/>
    </source>
</evidence>
<dbReference type="Pfam" id="PF00538">
    <property type="entry name" value="Linker_histone"/>
    <property type="match status" value="1"/>
</dbReference>
<keyword evidence="3 6" id="KW-0158">Chromosome</keyword>
<dbReference type="GO" id="GO:0031492">
    <property type="term" value="F:nucleosomal DNA binding"/>
    <property type="evidence" value="ECO:0007669"/>
    <property type="project" value="TreeGrafter"/>
</dbReference>
<comment type="subcellular location">
    <subcellularLocation>
        <location evidence="2">Chromosome</location>
    </subcellularLocation>
    <subcellularLocation>
        <location evidence="1 6">Nucleus</location>
    </subcellularLocation>
</comment>
<feature type="domain" description="H15" evidence="8">
    <location>
        <begin position="22"/>
        <end position="100"/>
    </location>
</feature>
<evidence type="ECO:0000256" key="7">
    <source>
        <dbReference type="SAM" id="MobiDB-lite"/>
    </source>
</evidence>
<evidence type="ECO:0000256" key="2">
    <source>
        <dbReference type="ARBA" id="ARBA00004286"/>
    </source>
</evidence>
<evidence type="ECO:0000256" key="6">
    <source>
        <dbReference type="RuleBase" id="RU003894"/>
    </source>
</evidence>
<dbReference type="PROSITE" id="PS51504">
    <property type="entry name" value="H15"/>
    <property type="match status" value="1"/>
</dbReference>
<dbReference type="GO" id="GO:0005634">
    <property type="term" value="C:nucleus"/>
    <property type="evidence" value="ECO:0007669"/>
    <property type="project" value="UniProtKB-SubCell"/>
</dbReference>
<dbReference type="GO" id="GO:0006334">
    <property type="term" value="P:nucleosome assembly"/>
    <property type="evidence" value="ECO:0007669"/>
    <property type="project" value="InterPro"/>
</dbReference>
<name>A0A672V7R5_STRHB</name>
<dbReference type="InterPro" id="IPR005819">
    <property type="entry name" value="H1/H5"/>
</dbReference>
<dbReference type="GO" id="GO:0045910">
    <property type="term" value="P:negative regulation of DNA recombination"/>
    <property type="evidence" value="ECO:0007669"/>
    <property type="project" value="TreeGrafter"/>
</dbReference>
<evidence type="ECO:0000256" key="1">
    <source>
        <dbReference type="ARBA" id="ARBA00004123"/>
    </source>
</evidence>
<dbReference type="GeneTree" id="ENSGT00940000160900"/>
<feature type="compositionally biased region" description="Basic and acidic residues" evidence="7">
    <location>
        <begin position="152"/>
        <end position="161"/>
    </location>
</feature>
<comment type="similarity">
    <text evidence="6">Belongs to the histone H1/H5 family.</text>
</comment>
<reference evidence="9" key="2">
    <citation type="submission" date="2025-08" db="UniProtKB">
        <authorList>
            <consortium name="Ensembl"/>
        </authorList>
    </citation>
    <scope>IDENTIFICATION</scope>
</reference>
<evidence type="ECO:0000256" key="4">
    <source>
        <dbReference type="ARBA" id="ARBA00023125"/>
    </source>
</evidence>
<dbReference type="SUPFAM" id="SSF46785">
    <property type="entry name" value="Winged helix' DNA-binding domain"/>
    <property type="match status" value="1"/>
</dbReference>
<keyword evidence="4 6" id="KW-0238">DNA-binding</keyword>
<proteinExistence type="inferred from homology"/>
<dbReference type="Ensembl" id="ENSSHBT00005026925.1">
    <property type="protein sequence ID" value="ENSSHBP00005022622.1"/>
    <property type="gene ID" value="ENSSHBG00005019044.1"/>
</dbReference>
<protein>
    <recommendedName>
        <fullName evidence="8">H15 domain-containing protein</fullName>
    </recommendedName>
</protein>